<dbReference type="Proteomes" id="UP000602260">
    <property type="component" value="Unassembled WGS sequence"/>
</dbReference>
<dbReference type="Pfam" id="PF01965">
    <property type="entry name" value="DJ-1_PfpI"/>
    <property type="match status" value="1"/>
</dbReference>
<dbReference type="SUPFAM" id="SSF52317">
    <property type="entry name" value="Class I glutamine amidotransferase-like"/>
    <property type="match status" value="1"/>
</dbReference>
<keyword evidence="3" id="KW-1185">Reference proteome</keyword>
<dbReference type="InterPro" id="IPR050325">
    <property type="entry name" value="Prot/Nucl_acid_deglycase"/>
</dbReference>
<comment type="caution">
    <text evidence="2">The sequence shown here is derived from an EMBL/GenBank/DDBJ whole genome shotgun (WGS) entry which is preliminary data.</text>
</comment>
<feature type="domain" description="DJ-1/PfpI" evidence="1">
    <location>
        <begin position="2"/>
        <end position="163"/>
    </location>
</feature>
<dbReference type="InterPro" id="IPR002818">
    <property type="entry name" value="DJ-1/PfpI"/>
</dbReference>
<accession>A0A8J6M976</accession>
<dbReference type="EMBL" id="JACOPN010000001">
    <property type="protein sequence ID" value="MBC5715860.1"/>
    <property type="molecule type" value="Genomic_DNA"/>
</dbReference>
<dbReference type="PANTHER" id="PTHR48094">
    <property type="entry name" value="PROTEIN/NUCLEIC ACID DEGLYCASE DJ-1-RELATED"/>
    <property type="match status" value="1"/>
</dbReference>
<dbReference type="Gene3D" id="3.40.50.880">
    <property type="match status" value="1"/>
</dbReference>
<evidence type="ECO:0000259" key="1">
    <source>
        <dbReference type="Pfam" id="PF01965"/>
    </source>
</evidence>
<dbReference type="InterPro" id="IPR006287">
    <property type="entry name" value="DJ-1"/>
</dbReference>
<reference evidence="2" key="1">
    <citation type="submission" date="2020-08" db="EMBL/GenBank/DDBJ databases">
        <title>Genome public.</title>
        <authorList>
            <person name="Liu C."/>
            <person name="Sun Q."/>
        </authorList>
    </citation>
    <scope>NUCLEOTIDE SEQUENCE</scope>
    <source>
        <strain evidence="2">BX5</strain>
    </source>
</reference>
<protein>
    <submittedName>
        <fullName evidence="2">DJ-1/PfpI family protein</fullName>
    </submittedName>
</protein>
<gene>
    <name evidence="2" type="ORF">H8S55_00695</name>
</gene>
<name>A0A8J6M976_9FIRM</name>
<dbReference type="CDD" id="cd03135">
    <property type="entry name" value="GATase1_DJ-1"/>
    <property type="match status" value="1"/>
</dbReference>
<dbReference type="InterPro" id="IPR029062">
    <property type="entry name" value="Class_I_gatase-like"/>
</dbReference>
<dbReference type="AlphaFoldDB" id="A0A8J6M976"/>
<evidence type="ECO:0000313" key="2">
    <source>
        <dbReference type="EMBL" id="MBC5715860.1"/>
    </source>
</evidence>
<dbReference type="NCBIfam" id="TIGR01383">
    <property type="entry name" value="not_thiJ"/>
    <property type="match status" value="1"/>
</dbReference>
<evidence type="ECO:0000313" key="3">
    <source>
        <dbReference type="Proteomes" id="UP000602260"/>
    </source>
</evidence>
<dbReference type="PANTHER" id="PTHR48094:SF12">
    <property type="entry name" value="PARKINSON DISEASE PROTEIN 7 HOMOLOG"/>
    <property type="match status" value="1"/>
</dbReference>
<proteinExistence type="predicted"/>
<dbReference type="GO" id="GO:0005737">
    <property type="term" value="C:cytoplasm"/>
    <property type="evidence" value="ECO:0007669"/>
    <property type="project" value="TreeGrafter"/>
</dbReference>
<dbReference type="RefSeq" id="WP_186877392.1">
    <property type="nucleotide sequence ID" value="NZ_JACOPN010000001.1"/>
</dbReference>
<organism evidence="2 3">
    <name type="scientific">Flintibacter faecis</name>
    <dbReference type="NCBI Taxonomy" id="2763047"/>
    <lineage>
        <taxon>Bacteria</taxon>
        <taxon>Bacillati</taxon>
        <taxon>Bacillota</taxon>
        <taxon>Clostridia</taxon>
        <taxon>Eubacteriales</taxon>
        <taxon>Flintibacter</taxon>
    </lineage>
</organism>
<sequence length="181" mass="18886">MVYILLAPGFEEMEALVPADLLRRAGLEVALTTVGPALVPGGHNITVQADLTLDQVTLKAGDMVVLPGGGIGVENLSACPGVESLVRRAAADELVWLAAICAAPTLLARWGLLTGKKAVCYPGLEDQLTGAISQQGVSLVQDGKVITAQGPGAAFDFGFYLVKTLAGAAREQEVRHGTYYR</sequence>